<sequence length="204" mass="24023">MTKLPTKKKLRNSNKNAGFKVTGIPREEKKLLIINVNFTLFDSLSSVDEFYGRPFLHIFLGKMYKYYDIGLWTSTTMERLEGHVSKLDIENHPDYKILFYADASVTVDVKMSHGLTVQVKPLDTIWKRFPQYNSTNTLLCDAMEDNFFFNPLNGILVEPYYYDLYKEDDEFLKLAPYLEWVAQFKDVTKINHKIWETRIVADSY</sequence>
<dbReference type="OrthoDB" id="1711508at2759"/>
<dbReference type="InterPro" id="IPR004274">
    <property type="entry name" value="FCP1_dom"/>
</dbReference>
<accession>A0A8K0G200</accession>
<dbReference type="PANTHER" id="PTHR48493">
    <property type="entry name" value="UBIQUITIN-LIKE DOMAIN-CONTAINING CTD PHOSPHATASE 1"/>
    <property type="match status" value="1"/>
</dbReference>
<keyword evidence="3" id="KW-1185">Reference proteome</keyword>
<dbReference type="InterPro" id="IPR023214">
    <property type="entry name" value="HAD_sf"/>
</dbReference>
<dbReference type="InterPro" id="IPR036412">
    <property type="entry name" value="HAD-like_sf"/>
</dbReference>
<dbReference type="GO" id="GO:0090364">
    <property type="term" value="P:regulation of proteasome assembly"/>
    <property type="evidence" value="ECO:0007669"/>
    <property type="project" value="InterPro"/>
</dbReference>
<dbReference type="PANTHER" id="PTHR48493:SF1">
    <property type="entry name" value="UBIQUITIN-LIKE DOMAIN-CONTAINING CTD PHOSPHATASE 1"/>
    <property type="match status" value="1"/>
</dbReference>
<evidence type="ECO:0000313" key="2">
    <source>
        <dbReference type="EMBL" id="KAF2883096.1"/>
    </source>
</evidence>
<comment type="caution">
    <text evidence="2">The sequence shown here is derived from an EMBL/GenBank/DDBJ whole genome shotgun (WGS) entry which is preliminary data.</text>
</comment>
<dbReference type="PROSITE" id="PS50969">
    <property type="entry name" value="FCP1"/>
    <property type="match status" value="1"/>
</dbReference>
<gene>
    <name evidence="2" type="ORF">ILUMI_23068</name>
</gene>
<dbReference type="AlphaFoldDB" id="A0A8K0G200"/>
<proteinExistence type="predicted"/>
<dbReference type="InterPro" id="IPR051658">
    <property type="entry name" value="UBLCP1"/>
</dbReference>
<feature type="domain" description="FCP1 homology" evidence="1">
    <location>
        <begin position="25"/>
        <end position="181"/>
    </location>
</feature>
<dbReference type="EMBL" id="VTPC01090560">
    <property type="protein sequence ID" value="KAF2883096.1"/>
    <property type="molecule type" value="Genomic_DNA"/>
</dbReference>
<dbReference type="Gene3D" id="3.40.50.1000">
    <property type="entry name" value="HAD superfamily/HAD-like"/>
    <property type="match status" value="1"/>
</dbReference>
<name>A0A8K0G200_IGNLU</name>
<dbReference type="SUPFAM" id="SSF56784">
    <property type="entry name" value="HAD-like"/>
    <property type="match status" value="1"/>
</dbReference>
<dbReference type="Proteomes" id="UP000801492">
    <property type="component" value="Unassembled WGS sequence"/>
</dbReference>
<organism evidence="2 3">
    <name type="scientific">Ignelater luminosus</name>
    <name type="common">Cucubano</name>
    <name type="synonym">Pyrophorus luminosus</name>
    <dbReference type="NCBI Taxonomy" id="2038154"/>
    <lineage>
        <taxon>Eukaryota</taxon>
        <taxon>Metazoa</taxon>
        <taxon>Ecdysozoa</taxon>
        <taxon>Arthropoda</taxon>
        <taxon>Hexapoda</taxon>
        <taxon>Insecta</taxon>
        <taxon>Pterygota</taxon>
        <taxon>Neoptera</taxon>
        <taxon>Endopterygota</taxon>
        <taxon>Coleoptera</taxon>
        <taxon>Polyphaga</taxon>
        <taxon>Elateriformia</taxon>
        <taxon>Elateroidea</taxon>
        <taxon>Elateridae</taxon>
        <taxon>Agrypninae</taxon>
        <taxon>Pyrophorini</taxon>
        <taxon>Ignelater</taxon>
    </lineage>
</organism>
<evidence type="ECO:0000313" key="3">
    <source>
        <dbReference type="Proteomes" id="UP000801492"/>
    </source>
</evidence>
<reference evidence="2" key="1">
    <citation type="submission" date="2019-08" db="EMBL/GenBank/DDBJ databases">
        <title>The genome of the North American firefly Photinus pyralis.</title>
        <authorList>
            <consortium name="Photinus pyralis genome working group"/>
            <person name="Fallon T.R."/>
            <person name="Sander Lower S.E."/>
            <person name="Weng J.-K."/>
        </authorList>
    </citation>
    <scope>NUCLEOTIDE SEQUENCE</scope>
    <source>
        <strain evidence="2">TRF0915ILg1</strain>
        <tissue evidence="2">Whole body</tissue>
    </source>
</reference>
<evidence type="ECO:0000259" key="1">
    <source>
        <dbReference type="PROSITE" id="PS50969"/>
    </source>
</evidence>
<dbReference type="SMART" id="SM00577">
    <property type="entry name" value="CPDc"/>
    <property type="match status" value="1"/>
</dbReference>
<dbReference type="Pfam" id="PF03031">
    <property type="entry name" value="NIF"/>
    <property type="match status" value="1"/>
</dbReference>
<protein>
    <recommendedName>
        <fullName evidence="1">FCP1 homology domain-containing protein</fullName>
    </recommendedName>
</protein>